<dbReference type="EMBL" id="QJKC01000004">
    <property type="protein sequence ID" value="PXX49385.1"/>
    <property type="molecule type" value="Genomic_DNA"/>
</dbReference>
<dbReference type="RefSeq" id="WP_059284638.1">
    <property type="nucleotide sequence ID" value="NZ_LNQU01000005.1"/>
</dbReference>
<reference evidence="1 2" key="1">
    <citation type="submission" date="2018-05" db="EMBL/GenBank/DDBJ databases">
        <title>Genomic Encyclopedia of Type Strains, Phase IV (KMG-IV): sequencing the most valuable type-strain genomes for metagenomic binning, comparative biology and taxonomic classification.</title>
        <authorList>
            <person name="Goeker M."/>
        </authorList>
    </citation>
    <scope>NUCLEOTIDE SEQUENCE [LARGE SCALE GENOMIC DNA]</scope>
    <source>
        <strain evidence="1 2">DSM 25134</strain>
    </source>
</reference>
<dbReference type="AlphaFoldDB" id="A0A318JN20"/>
<sequence>MVHGLARPGTQAEFGALVGISQPAVSDLLARGIIAPGGNLIDWLQAYCAHLREQAAGRAADGGASLVQERARLAKEQADKVAMLNERMRRELAPVWILEIILASMGRQVAGVLEAIPIKIKRQSDDIPTSVLEFITREITTARNLAASVEFDWSVLENGQERDSEGHQAGSGPDGGS</sequence>
<dbReference type="Proteomes" id="UP000248395">
    <property type="component" value="Unassembled WGS sequence"/>
</dbReference>
<dbReference type="Pfam" id="PF07471">
    <property type="entry name" value="Phage_Nu1"/>
    <property type="match status" value="1"/>
</dbReference>
<proteinExistence type="predicted"/>
<gene>
    <name evidence="1" type="ORF">DFR38_10424</name>
</gene>
<organism evidence="1 2">
    <name type="scientific">Aquitalea magnusonii</name>
    <dbReference type="NCBI Taxonomy" id="332411"/>
    <lineage>
        <taxon>Bacteria</taxon>
        <taxon>Pseudomonadati</taxon>
        <taxon>Pseudomonadota</taxon>
        <taxon>Betaproteobacteria</taxon>
        <taxon>Neisseriales</taxon>
        <taxon>Chromobacteriaceae</taxon>
        <taxon>Aquitalea</taxon>
    </lineage>
</organism>
<evidence type="ECO:0000313" key="2">
    <source>
        <dbReference type="Proteomes" id="UP000248395"/>
    </source>
</evidence>
<accession>A0A318JN20</accession>
<comment type="caution">
    <text evidence="1">The sequence shown here is derived from an EMBL/GenBank/DDBJ whole genome shotgun (WGS) entry which is preliminary data.</text>
</comment>
<evidence type="ECO:0000313" key="1">
    <source>
        <dbReference type="EMBL" id="PXX49385.1"/>
    </source>
</evidence>
<dbReference type="OrthoDB" id="8963209at2"/>
<protein>
    <submittedName>
        <fullName evidence="1">Phage terminase Nu1 subunit (DNA packaging protein)</fullName>
    </submittedName>
</protein>
<keyword evidence="2" id="KW-1185">Reference proteome</keyword>
<dbReference type="InterPro" id="IPR010906">
    <property type="entry name" value="Phage_lambda_Nu1_terminase-ssu"/>
</dbReference>
<name>A0A318JN20_9NEIS</name>